<proteinExistence type="predicted"/>
<sequence length="213" mass="23715">MSTTRTMHIVLINDTSITLEIHRVFFYKLRKRQKIECQCSAHRDGQLLASARTLVQLTTMVENYVTGGAAKPCSEGQSRKCWVVHGKRGGRALLTPSLLAAWKHLVPVPEDHIPRLWSTRPPRTPGCVQPRVPAHNHSCQLCGGAVWTDVAPDNFELVTGICCRRCDKSVCARCIAHNTPRCPGCDRKWDRLDARRAKASLAAPSYGETFICA</sequence>
<name>A0A6C0KDJ4_9ZZZZ</name>
<dbReference type="AlphaFoldDB" id="A0A6C0KDJ4"/>
<protein>
    <submittedName>
        <fullName evidence="1">Uncharacterized protein</fullName>
    </submittedName>
</protein>
<dbReference type="EMBL" id="MN740854">
    <property type="protein sequence ID" value="QHU15251.1"/>
    <property type="molecule type" value="Genomic_DNA"/>
</dbReference>
<reference evidence="1" key="1">
    <citation type="journal article" date="2020" name="Nature">
        <title>Giant virus diversity and host interactions through global metagenomics.</title>
        <authorList>
            <person name="Schulz F."/>
            <person name="Roux S."/>
            <person name="Paez-Espino D."/>
            <person name="Jungbluth S."/>
            <person name="Walsh D.A."/>
            <person name="Denef V.J."/>
            <person name="McMahon K.D."/>
            <person name="Konstantinidis K.T."/>
            <person name="Eloe-Fadrosh E.A."/>
            <person name="Kyrpides N.C."/>
            <person name="Woyke T."/>
        </authorList>
    </citation>
    <scope>NUCLEOTIDE SEQUENCE</scope>
    <source>
        <strain evidence="1">GVMAG-S-1103017-68</strain>
    </source>
</reference>
<evidence type="ECO:0000313" key="1">
    <source>
        <dbReference type="EMBL" id="QHU15251.1"/>
    </source>
</evidence>
<accession>A0A6C0KDJ4</accession>
<organism evidence="1">
    <name type="scientific">viral metagenome</name>
    <dbReference type="NCBI Taxonomy" id="1070528"/>
    <lineage>
        <taxon>unclassified sequences</taxon>
        <taxon>metagenomes</taxon>
        <taxon>organismal metagenomes</taxon>
    </lineage>
</organism>